<evidence type="ECO:0000259" key="1">
    <source>
        <dbReference type="Pfam" id="PF13788"/>
    </source>
</evidence>
<dbReference type="Pfam" id="PF13788">
    <property type="entry name" value="DUF4180"/>
    <property type="match status" value="1"/>
</dbReference>
<gene>
    <name evidence="2" type="ORF">NP064_15535</name>
</gene>
<dbReference type="EMBL" id="CP101988">
    <property type="protein sequence ID" value="UUI75162.1"/>
    <property type="molecule type" value="Genomic_DNA"/>
</dbReference>
<keyword evidence="3" id="KW-1185">Reference proteome</keyword>
<reference evidence="2 3" key="1">
    <citation type="submission" date="2022-07" db="EMBL/GenBank/DDBJ databases">
        <title>Novel species in genus cellulomonas.</title>
        <authorList>
            <person name="Ye L."/>
        </authorList>
    </citation>
    <scope>NUCLEOTIDE SEQUENCE [LARGE SCALE GENOMIC DNA]</scope>
    <source>
        <strain evidence="3">zg-Y338</strain>
    </source>
</reference>
<evidence type="ECO:0000313" key="2">
    <source>
        <dbReference type="EMBL" id="UUI75162.1"/>
    </source>
</evidence>
<evidence type="ECO:0000313" key="3">
    <source>
        <dbReference type="Proteomes" id="UP001316189"/>
    </source>
</evidence>
<name>A0ABY5KXE9_9CELL</name>
<proteinExistence type="predicted"/>
<protein>
    <submittedName>
        <fullName evidence="2">DUF4180 domain-containing protein</fullName>
    </submittedName>
</protein>
<organism evidence="2 3">
    <name type="scientific">Cellulomonas chengniuliangii</name>
    <dbReference type="NCBI Taxonomy" id="2968084"/>
    <lineage>
        <taxon>Bacteria</taxon>
        <taxon>Bacillati</taxon>
        <taxon>Actinomycetota</taxon>
        <taxon>Actinomycetes</taxon>
        <taxon>Micrococcales</taxon>
        <taxon>Cellulomonadaceae</taxon>
        <taxon>Cellulomonas</taxon>
    </lineage>
</organism>
<feature type="domain" description="DUF4180" evidence="1">
    <location>
        <begin position="10"/>
        <end position="116"/>
    </location>
</feature>
<dbReference type="Proteomes" id="UP001316189">
    <property type="component" value="Chromosome"/>
</dbReference>
<sequence>MRIIDHDGIVVQHLDEVGPVIATSADTSDLIGNAWAAQADLVAVPVSRLDPEFFRLRSGMAGEILQKAVNYHLQIAVVGDISEHLAASEALRAFVAESNRGQHAWFVPDEAALEAQIARIRRV</sequence>
<accession>A0ABY5KXE9</accession>
<dbReference type="RefSeq" id="WP_227569944.1">
    <property type="nucleotide sequence ID" value="NZ_CP101988.1"/>
</dbReference>
<dbReference type="InterPro" id="IPR025438">
    <property type="entry name" value="DUF4180"/>
</dbReference>